<name>A0A9Q0QNH2_9MAGN</name>
<dbReference type="Proteomes" id="UP001141806">
    <property type="component" value="Unassembled WGS sequence"/>
</dbReference>
<accession>A0A9Q0QNH2</accession>
<organism evidence="2 3">
    <name type="scientific">Protea cynaroides</name>
    <dbReference type="NCBI Taxonomy" id="273540"/>
    <lineage>
        <taxon>Eukaryota</taxon>
        <taxon>Viridiplantae</taxon>
        <taxon>Streptophyta</taxon>
        <taxon>Embryophyta</taxon>
        <taxon>Tracheophyta</taxon>
        <taxon>Spermatophyta</taxon>
        <taxon>Magnoliopsida</taxon>
        <taxon>Proteales</taxon>
        <taxon>Proteaceae</taxon>
        <taxon>Protea</taxon>
    </lineage>
</organism>
<keyword evidence="1" id="KW-0472">Membrane</keyword>
<dbReference type="EMBL" id="JAMYWD010000007">
    <property type="protein sequence ID" value="KAJ4966060.1"/>
    <property type="molecule type" value="Genomic_DNA"/>
</dbReference>
<sequence>MYEVSYSYSFKITKSYIYFVCSQLQLYSFYLIGPLLKFQNRSLYISYLPFSNLFVYFDSFLSGSGMDFSTMEEDRNEKTERIFGEEDEKRARSFRDEDYNNRRVFLRSYPLHWAEDQINNDNVDEEVETNQGILNVSKSGKMTALKKKVLYVVRWSEGKVLIFKKLKNKVAFYLVTCHPFGLKHSSSLLSV</sequence>
<evidence type="ECO:0000256" key="1">
    <source>
        <dbReference type="SAM" id="Phobius"/>
    </source>
</evidence>
<keyword evidence="1" id="KW-0812">Transmembrane</keyword>
<keyword evidence="1" id="KW-1133">Transmembrane helix</keyword>
<comment type="caution">
    <text evidence="2">The sequence shown here is derived from an EMBL/GenBank/DDBJ whole genome shotgun (WGS) entry which is preliminary data.</text>
</comment>
<proteinExistence type="predicted"/>
<dbReference type="OrthoDB" id="1913089at2759"/>
<evidence type="ECO:0000313" key="3">
    <source>
        <dbReference type="Proteomes" id="UP001141806"/>
    </source>
</evidence>
<evidence type="ECO:0000313" key="2">
    <source>
        <dbReference type="EMBL" id="KAJ4966060.1"/>
    </source>
</evidence>
<gene>
    <name evidence="2" type="ORF">NE237_017909</name>
</gene>
<dbReference type="AlphaFoldDB" id="A0A9Q0QNH2"/>
<keyword evidence="3" id="KW-1185">Reference proteome</keyword>
<reference evidence="2" key="1">
    <citation type="journal article" date="2023" name="Plant J.">
        <title>The genome of the king protea, Protea cynaroides.</title>
        <authorList>
            <person name="Chang J."/>
            <person name="Duong T.A."/>
            <person name="Schoeman C."/>
            <person name="Ma X."/>
            <person name="Roodt D."/>
            <person name="Barker N."/>
            <person name="Li Z."/>
            <person name="Van de Peer Y."/>
            <person name="Mizrachi E."/>
        </authorList>
    </citation>
    <scope>NUCLEOTIDE SEQUENCE</scope>
    <source>
        <tissue evidence="2">Young leaves</tissue>
    </source>
</reference>
<protein>
    <submittedName>
        <fullName evidence="2">Uncharacterized protein</fullName>
    </submittedName>
</protein>
<feature type="transmembrane region" description="Helical" evidence="1">
    <location>
        <begin position="16"/>
        <end position="36"/>
    </location>
</feature>